<feature type="region of interest" description="Disordered" evidence="1">
    <location>
        <begin position="356"/>
        <end position="378"/>
    </location>
</feature>
<accession>A0A1I4KBM2</accession>
<feature type="transmembrane region" description="Helical" evidence="2">
    <location>
        <begin position="577"/>
        <end position="596"/>
    </location>
</feature>
<feature type="transmembrane region" description="Helical" evidence="2">
    <location>
        <begin position="242"/>
        <end position="262"/>
    </location>
</feature>
<keyword evidence="2" id="KW-0812">Transmembrane</keyword>
<protein>
    <submittedName>
        <fullName evidence="3">Cell division protein FtsX</fullName>
    </submittedName>
</protein>
<sequence>MSNSKNGNLEDVSNGNDESAPRANDSNHNKKTRFNKSKSISEIFKELEFGDSEEDMDSSNSFNNDSSVDEIIPIHNEYKDLEKSDALAEDSLEGGVIINNDSDDSIEANIKKSTETEDYNVDSIEGTDFISGERHSDEFSEEFIDSIEDMDDEDSLITGKNGDNVLADGNIEEKIGKSSAQGVLINNGDKSSDSDKSLDVLDSSTILTAVGFIVGLGILIIGISYYASSSDRVVDNVLSGETAGLAIFLIIIGLIIIGFSLLKFLSSSRSSLIIDTFNSIKSIDYDEVNEETISRDDFDAIFGILKRKKDSNFSDNDKKDKSVDSSKDLFEKDQEEKVSDDDIDSLYSKSNLTSQKNQSSFKKHENASSTEVSDDNDDEADEIIPIHSKLNEQSDDSTLEDKYLKYDFEDDSSDDFDLVDEDEDGVVGSVDGFDLVDEDEDGVVGSVDGFDLVDEESVDIVEEEFEDNIEYNLLEEDYIDDDVNSNLEVEKMDGLEDKYAKYDFDDEPNDVEESGLSKPKFKKSVDLSKFEKEPINDEELAEEKRKAQEILAEKKRRIVESTSFDNNLRKKMIFLKFYFFFYILLKYLVLIFYLFYFQTQTLKKFD</sequence>
<dbReference type="Proteomes" id="UP000183442">
    <property type="component" value="Unassembled WGS sequence"/>
</dbReference>
<evidence type="ECO:0000256" key="2">
    <source>
        <dbReference type="SAM" id="Phobius"/>
    </source>
</evidence>
<proteinExistence type="predicted"/>
<feature type="compositionally biased region" description="Polar residues" evidence="1">
    <location>
        <begin position="1"/>
        <end position="17"/>
    </location>
</feature>
<dbReference type="EMBL" id="FOTL01000035">
    <property type="protein sequence ID" value="SFL75867.1"/>
    <property type="molecule type" value="Genomic_DNA"/>
</dbReference>
<gene>
    <name evidence="3" type="ORF">SAMN02910297_01689</name>
</gene>
<evidence type="ECO:0000313" key="3">
    <source>
        <dbReference type="EMBL" id="SFL75867.1"/>
    </source>
</evidence>
<feature type="compositionally biased region" description="Low complexity" evidence="1">
    <location>
        <begin position="58"/>
        <end position="67"/>
    </location>
</feature>
<feature type="region of interest" description="Disordered" evidence="1">
    <location>
        <begin position="312"/>
        <end position="336"/>
    </location>
</feature>
<keyword evidence="2" id="KW-0472">Membrane</keyword>
<evidence type="ECO:0000256" key="1">
    <source>
        <dbReference type="SAM" id="MobiDB-lite"/>
    </source>
</evidence>
<dbReference type="AlphaFoldDB" id="A0A1I4KBM2"/>
<keyword evidence="3" id="KW-0132">Cell division</keyword>
<feature type="region of interest" description="Disordered" evidence="1">
    <location>
        <begin position="48"/>
        <end position="67"/>
    </location>
</feature>
<dbReference type="OrthoDB" id="387753at2157"/>
<evidence type="ECO:0000313" key="4">
    <source>
        <dbReference type="Proteomes" id="UP000183442"/>
    </source>
</evidence>
<keyword evidence="3" id="KW-0131">Cell cycle</keyword>
<feature type="transmembrane region" description="Helical" evidence="2">
    <location>
        <begin position="206"/>
        <end position="227"/>
    </location>
</feature>
<reference evidence="4" key="1">
    <citation type="submission" date="2016-10" db="EMBL/GenBank/DDBJ databases">
        <authorList>
            <person name="Varghese N."/>
        </authorList>
    </citation>
    <scope>NUCLEOTIDE SEQUENCE [LARGE SCALE GENOMIC DNA]</scope>
    <source>
        <strain evidence="4">DSM 16632</strain>
    </source>
</reference>
<dbReference type="RefSeq" id="WP_074798873.1">
    <property type="nucleotide sequence ID" value="NZ_FOTL01000035.1"/>
</dbReference>
<dbReference type="GO" id="GO:0051301">
    <property type="term" value="P:cell division"/>
    <property type="evidence" value="ECO:0007669"/>
    <property type="project" value="UniProtKB-KW"/>
</dbReference>
<feature type="region of interest" description="Disordered" evidence="1">
    <location>
        <begin position="1"/>
        <end position="37"/>
    </location>
</feature>
<organism evidence="3 4">
    <name type="scientific">Methanobrevibacter olleyae</name>
    <dbReference type="NCBI Taxonomy" id="294671"/>
    <lineage>
        <taxon>Archaea</taxon>
        <taxon>Methanobacteriati</taxon>
        <taxon>Methanobacteriota</taxon>
        <taxon>Methanomada group</taxon>
        <taxon>Methanobacteria</taxon>
        <taxon>Methanobacteriales</taxon>
        <taxon>Methanobacteriaceae</taxon>
        <taxon>Methanobrevibacter</taxon>
    </lineage>
</organism>
<keyword evidence="2" id="KW-1133">Transmembrane helix</keyword>
<name>A0A1I4KBM2_METOL</name>